<dbReference type="GO" id="GO:0034028">
    <property type="term" value="F:5-(carboxyamino)imidazole ribonucleotide synthase activity"/>
    <property type="evidence" value="ECO:0007669"/>
    <property type="project" value="UniProtKB-UniRule"/>
</dbReference>
<dbReference type="GO" id="GO:0005524">
    <property type="term" value="F:ATP binding"/>
    <property type="evidence" value="ECO:0007669"/>
    <property type="project" value="UniProtKB-UniRule"/>
</dbReference>
<name>A0A6L9LAK7_9BACT</name>
<evidence type="ECO:0000256" key="4">
    <source>
        <dbReference type="HAMAP-Rule" id="MF_01928"/>
    </source>
</evidence>
<reference evidence="7 8" key="1">
    <citation type="submission" date="2020-02" db="EMBL/GenBank/DDBJ databases">
        <title>Draft genome sequence of two Spirosoma agri KCTC 52727 and Spirosoma terrae KCTC 52035.</title>
        <authorList>
            <person name="Rojas J."/>
            <person name="Ambika Manirajan B."/>
            <person name="Suarez C."/>
            <person name="Ratering S."/>
            <person name="Schnell S."/>
        </authorList>
    </citation>
    <scope>NUCLEOTIDE SEQUENCE [LARGE SCALE GENOMIC DNA]</scope>
    <source>
        <strain evidence="7 8">KCTC 52035</strain>
    </source>
</reference>
<dbReference type="EC" id="6.3.4.18" evidence="4 5"/>
<dbReference type="InterPro" id="IPR005875">
    <property type="entry name" value="PurK"/>
</dbReference>
<evidence type="ECO:0000256" key="3">
    <source>
        <dbReference type="ARBA" id="ARBA00022840"/>
    </source>
</evidence>
<proteinExistence type="inferred from homology"/>
<comment type="function">
    <text evidence="5">Catalyzes the ATP-dependent conversion of 5-aminoimidazole ribonucleotide (AIR) and HCO(3)- to N5-carboxyaminoimidazole ribonucleotide (N5-CAIR).</text>
</comment>
<dbReference type="Gene3D" id="3.30.470.20">
    <property type="entry name" value="ATP-grasp fold, B domain"/>
    <property type="match status" value="1"/>
</dbReference>
<feature type="binding site" evidence="4">
    <location>
        <position position="144"/>
    </location>
    <ligand>
        <name>ATP</name>
        <dbReference type="ChEBI" id="CHEBI:30616"/>
    </ligand>
</feature>
<evidence type="ECO:0000256" key="1">
    <source>
        <dbReference type="ARBA" id="ARBA00022741"/>
    </source>
</evidence>
<comment type="subunit">
    <text evidence="4 5">Homodimer.</text>
</comment>
<dbReference type="EMBL" id="JAAFZH010000011">
    <property type="protein sequence ID" value="NDU97480.1"/>
    <property type="molecule type" value="Genomic_DNA"/>
</dbReference>
<keyword evidence="8" id="KW-1185">Reference proteome</keyword>
<dbReference type="SUPFAM" id="SSF52440">
    <property type="entry name" value="PreATP-grasp domain"/>
    <property type="match status" value="1"/>
</dbReference>
<dbReference type="HAMAP" id="MF_01928">
    <property type="entry name" value="PurK"/>
    <property type="match status" value="1"/>
</dbReference>
<dbReference type="AlphaFoldDB" id="A0A6L9LAK7"/>
<keyword evidence="2 4" id="KW-0658">Purine biosynthesis</keyword>
<comment type="pathway">
    <text evidence="4 5">Purine metabolism; IMP biosynthesis via de novo pathway; 5-amino-1-(5-phospho-D-ribosyl)imidazole-4-carboxylate from 5-amino-1-(5-phospho-D-ribosyl)imidazole (N5-CAIR route): step 1/2.</text>
</comment>
<dbReference type="GO" id="GO:0004638">
    <property type="term" value="F:phosphoribosylaminoimidazole carboxylase activity"/>
    <property type="evidence" value="ECO:0007669"/>
    <property type="project" value="InterPro"/>
</dbReference>
<feature type="binding site" evidence="4">
    <location>
        <begin position="175"/>
        <end position="178"/>
    </location>
    <ligand>
        <name>ATP</name>
        <dbReference type="ChEBI" id="CHEBI:30616"/>
    </ligand>
</feature>
<dbReference type="Pfam" id="PF22660">
    <property type="entry name" value="RS_preATP-grasp-like"/>
    <property type="match status" value="1"/>
</dbReference>
<keyword evidence="1 4" id="KW-0547">Nucleotide-binding</keyword>
<dbReference type="SUPFAM" id="SSF51246">
    <property type="entry name" value="Rudiment single hybrid motif"/>
    <property type="match status" value="1"/>
</dbReference>
<feature type="domain" description="ATP-grasp" evidence="6">
    <location>
        <begin position="106"/>
        <end position="292"/>
    </location>
</feature>
<accession>A0A6L9LAK7</accession>
<gene>
    <name evidence="4 5" type="primary">purK</name>
    <name evidence="7" type="ORF">GK108_21535</name>
</gene>
<dbReference type="InterPro" id="IPR040686">
    <property type="entry name" value="PurK_C"/>
</dbReference>
<feature type="binding site" evidence="4">
    <location>
        <position position="102"/>
    </location>
    <ligand>
        <name>ATP</name>
        <dbReference type="ChEBI" id="CHEBI:30616"/>
    </ligand>
</feature>
<organism evidence="7 8">
    <name type="scientific">Spirosoma terrae</name>
    <dbReference type="NCBI Taxonomy" id="1968276"/>
    <lineage>
        <taxon>Bacteria</taxon>
        <taxon>Pseudomonadati</taxon>
        <taxon>Bacteroidota</taxon>
        <taxon>Cytophagia</taxon>
        <taxon>Cytophagales</taxon>
        <taxon>Cytophagaceae</taxon>
        <taxon>Spirosoma</taxon>
    </lineage>
</organism>
<comment type="caution">
    <text evidence="7">The sequence shown here is derived from an EMBL/GenBank/DDBJ whole genome shotgun (WGS) entry which is preliminary data.</text>
</comment>
<feature type="binding site" evidence="4">
    <location>
        <begin position="262"/>
        <end position="263"/>
    </location>
    <ligand>
        <name>ATP</name>
        <dbReference type="ChEBI" id="CHEBI:30616"/>
    </ligand>
</feature>
<dbReference type="InterPro" id="IPR003135">
    <property type="entry name" value="ATP-grasp_carboxylate-amine"/>
</dbReference>
<dbReference type="PROSITE" id="PS50975">
    <property type="entry name" value="ATP_GRASP"/>
    <property type="match status" value="1"/>
</dbReference>
<dbReference type="RefSeq" id="WP_163952956.1">
    <property type="nucleotide sequence ID" value="NZ_JAAFZH010000011.1"/>
</dbReference>
<dbReference type="Gene3D" id="3.40.50.20">
    <property type="match status" value="1"/>
</dbReference>
<evidence type="ECO:0000256" key="5">
    <source>
        <dbReference type="RuleBase" id="RU361200"/>
    </source>
</evidence>
<dbReference type="InterPro" id="IPR011761">
    <property type="entry name" value="ATP-grasp"/>
</dbReference>
<keyword evidence="4 5" id="KW-0436">Ligase</keyword>
<comment type="caution">
    <text evidence="4">Lacks conserved residue(s) required for the propagation of feature annotation.</text>
</comment>
<dbReference type="Gene3D" id="3.30.1490.20">
    <property type="entry name" value="ATP-grasp fold, A domain"/>
    <property type="match status" value="1"/>
</dbReference>
<evidence type="ECO:0000313" key="7">
    <source>
        <dbReference type="EMBL" id="NDU97480.1"/>
    </source>
</evidence>
<sequence length="379" mass="42023">MTPTIGILGGGQLGLMLLQAAIDWNLRVHILDPDAEAPCRTLCTTFMQGSLTDYDTVYQFGQSVDVLTIEIERVNVDALEALEREGKKVFPQPSVIRTIQDKRLQKQFYRDHNLPTADFILTENRADVAMIEIQQPDFLPAFHKLGRDGYDGRGVQRIASVADVGKAFDAPGVLEKAVDFDKELAVIVARNERGDVQTFPTVEMVFHPELNLVDYLFAPADISADINQKAQDIARRTADAFGIVGLLAVELFLDKKGNVLINEVAPRPHNSGHHTIRANVTSQFEQHWRAILNYPLGDTEVYQPAAMVNLLGEDGYTGPAVYEGLENLLAVSGVFPFFYGKAITKPFRKMGHVTVMDQSLEALREKVEGVKSSIRVISS</sequence>
<dbReference type="PANTHER" id="PTHR11609:SF5">
    <property type="entry name" value="PHOSPHORIBOSYLAMINOIMIDAZOLE CARBOXYLASE"/>
    <property type="match status" value="1"/>
</dbReference>
<evidence type="ECO:0000313" key="8">
    <source>
        <dbReference type="Proteomes" id="UP000474175"/>
    </source>
</evidence>
<dbReference type="Proteomes" id="UP000474175">
    <property type="component" value="Unassembled WGS sequence"/>
</dbReference>
<dbReference type="InterPro" id="IPR013815">
    <property type="entry name" value="ATP_grasp_subdomain_1"/>
</dbReference>
<dbReference type="NCBIfam" id="TIGR01161">
    <property type="entry name" value="purK"/>
    <property type="match status" value="1"/>
</dbReference>
<dbReference type="InterPro" id="IPR011054">
    <property type="entry name" value="Rudment_hybrid_motif"/>
</dbReference>
<dbReference type="GO" id="GO:0046872">
    <property type="term" value="F:metal ion binding"/>
    <property type="evidence" value="ECO:0007669"/>
    <property type="project" value="InterPro"/>
</dbReference>
<evidence type="ECO:0000256" key="2">
    <source>
        <dbReference type="ARBA" id="ARBA00022755"/>
    </source>
</evidence>
<dbReference type="NCBIfam" id="NF004679">
    <property type="entry name" value="PRK06019.1-5"/>
    <property type="match status" value="1"/>
</dbReference>
<dbReference type="GO" id="GO:0005829">
    <property type="term" value="C:cytosol"/>
    <property type="evidence" value="ECO:0007669"/>
    <property type="project" value="TreeGrafter"/>
</dbReference>
<dbReference type="InterPro" id="IPR016185">
    <property type="entry name" value="PreATP-grasp_dom_sf"/>
</dbReference>
<dbReference type="UniPathway" id="UPA00074">
    <property type="reaction ID" value="UER00942"/>
</dbReference>
<comment type="similarity">
    <text evidence="4 5">Belongs to the PurK/PurT family.</text>
</comment>
<comment type="catalytic activity">
    <reaction evidence="4 5">
        <text>5-amino-1-(5-phospho-beta-D-ribosyl)imidazole + hydrogencarbonate + ATP = 5-carboxyamino-1-(5-phospho-D-ribosyl)imidazole + ADP + phosphate + 2 H(+)</text>
        <dbReference type="Rhea" id="RHEA:19317"/>
        <dbReference type="ChEBI" id="CHEBI:15378"/>
        <dbReference type="ChEBI" id="CHEBI:17544"/>
        <dbReference type="ChEBI" id="CHEBI:30616"/>
        <dbReference type="ChEBI" id="CHEBI:43474"/>
        <dbReference type="ChEBI" id="CHEBI:58730"/>
        <dbReference type="ChEBI" id="CHEBI:137981"/>
        <dbReference type="ChEBI" id="CHEBI:456216"/>
        <dbReference type="EC" id="6.3.4.18"/>
    </reaction>
</comment>
<keyword evidence="3 4" id="KW-0067">ATP-binding</keyword>
<dbReference type="PANTHER" id="PTHR11609">
    <property type="entry name" value="PURINE BIOSYNTHESIS PROTEIN 6/7, PUR6/7"/>
    <property type="match status" value="1"/>
</dbReference>
<evidence type="ECO:0000259" key="6">
    <source>
        <dbReference type="PROSITE" id="PS50975"/>
    </source>
</evidence>
<feature type="binding site" evidence="4">
    <location>
        <position position="183"/>
    </location>
    <ligand>
        <name>ATP</name>
        <dbReference type="ChEBI" id="CHEBI:30616"/>
    </ligand>
</feature>
<dbReference type="GO" id="GO:0006189">
    <property type="term" value="P:'de novo' IMP biosynthetic process"/>
    <property type="evidence" value="ECO:0007669"/>
    <property type="project" value="UniProtKB-UniRule"/>
</dbReference>
<comment type="function">
    <text evidence="4">Catalyzes the ATP-dependent conversion of 5-aminoimidazole ribonucleotide (AIR) and HCO(3)(-) to N5-carboxyaminoimidazole ribonucleotide (N5-CAIR).</text>
</comment>
<protein>
    <recommendedName>
        <fullName evidence="4 5">N5-carboxyaminoimidazole ribonucleotide synthase</fullName>
        <shortName evidence="4 5">N5-CAIR synthase</shortName>
        <ecNumber evidence="4 5">6.3.4.18</ecNumber>
    </recommendedName>
    <alternativeName>
        <fullName evidence="4 5">5-(carboxyamino)imidazole ribonucleotide synthetase</fullName>
    </alternativeName>
</protein>
<dbReference type="Pfam" id="PF02222">
    <property type="entry name" value="ATP-grasp"/>
    <property type="match status" value="1"/>
</dbReference>
<dbReference type="SUPFAM" id="SSF56059">
    <property type="entry name" value="Glutathione synthetase ATP-binding domain-like"/>
    <property type="match status" value="1"/>
</dbReference>
<dbReference type="Pfam" id="PF17769">
    <property type="entry name" value="PurK_C"/>
    <property type="match status" value="1"/>
</dbReference>
<dbReference type="InterPro" id="IPR054350">
    <property type="entry name" value="PurT/PurK_preATP-grasp"/>
</dbReference>